<name>A0A5B7I9E8_PORTR</name>
<dbReference type="AlphaFoldDB" id="A0A5B7I9E8"/>
<accession>A0A5B7I9E8</accession>
<reference evidence="2 3" key="1">
    <citation type="submission" date="2019-05" db="EMBL/GenBank/DDBJ databases">
        <title>Another draft genome of Portunus trituberculatus and its Hox gene families provides insights of decapod evolution.</title>
        <authorList>
            <person name="Jeong J.-H."/>
            <person name="Song I."/>
            <person name="Kim S."/>
            <person name="Choi T."/>
            <person name="Kim D."/>
            <person name="Ryu S."/>
            <person name="Kim W."/>
        </authorList>
    </citation>
    <scope>NUCLEOTIDE SEQUENCE [LARGE SCALE GENOMIC DNA]</scope>
    <source>
        <tissue evidence="2">Muscle</tissue>
    </source>
</reference>
<gene>
    <name evidence="2" type="ORF">E2C01_076716</name>
</gene>
<dbReference type="Proteomes" id="UP000324222">
    <property type="component" value="Unassembled WGS sequence"/>
</dbReference>
<comment type="caution">
    <text evidence="2">The sequence shown here is derived from an EMBL/GenBank/DDBJ whole genome shotgun (WGS) entry which is preliminary data.</text>
</comment>
<protein>
    <submittedName>
        <fullName evidence="2">Uncharacterized protein</fullName>
    </submittedName>
</protein>
<feature type="region of interest" description="Disordered" evidence="1">
    <location>
        <begin position="17"/>
        <end position="49"/>
    </location>
</feature>
<dbReference type="EMBL" id="VSRR010058789">
    <property type="protein sequence ID" value="MPC82071.1"/>
    <property type="molecule type" value="Genomic_DNA"/>
</dbReference>
<evidence type="ECO:0000313" key="2">
    <source>
        <dbReference type="EMBL" id="MPC82071.1"/>
    </source>
</evidence>
<evidence type="ECO:0000313" key="3">
    <source>
        <dbReference type="Proteomes" id="UP000324222"/>
    </source>
</evidence>
<feature type="compositionally biased region" description="Polar residues" evidence="1">
    <location>
        <begin position="17"/>
        <end position="28"/>
    </location>
</feature>
<keyword evidence="3" id="KW-1185">Reference proteome</keyword>
<evidence type="ECO:0000256" key="1">
    <source>
        <dbReference type="SAM" id="MobiDB-lite"/>
    </source>
</evidence>
<organism evidence="2 3">
    <name type="scientific">Portunus trituberculatus</name>
    <name type="common">Swimming crab</name>
    <name type="synonym">Neptunus trituberculatus</name>
    <dbReference type="NCBI Taxonomy" id="210409"/>
    <lineage>
        <taxon>Eukaryota</taxon>
        <taxon>Metazoa</taxon>
        <taxon>Ecdysozoa</taxon>
        <taxon>Arthropoda</taxon>
        <taxon>Crustacea</taxon>
        <taxon>Multicrustacea</taxon>
        <taxon>Malacostraca</taxon>
        <taxon>Eumalacostraca</taxon>
        <taxon>Eucarida</taxon>
        <taxon>Decapoda</taxon>
        <taxon>Pleocyemata</taxon>
        <taxon>Brachyura</taxon>
        <taxon>Eubrachyura</taxon>
        <taxon>Portunoidea</taxon>
        <taxon>Portunidae</taxon>
        <taxon>Portuninae</taxon>
        <taxon>Portunus</taxon>
    </lineage>
</organism>
<proteinExistence type="predicted"/>
<sequence length="49" mass="5245">MASDPLRMIGILVSDMQPHTSPIGTETFRQVGGGGERKRNTSGGEFIPD</sequence>